<sequence length="217" mass="24218">MKLRRVAYLLTALGLAVLTACTRPWQEATPSASASASVGGVADHSRPDARILPVNVEGKLTEIELKLFDQPPLPFTTYVPVKDFTSEVGSSEEGTGVRFYYSLKGVKNDKAYIHIFLPTQAISVEEMQDLLIGDGGLMASNGWELSDRTDIVSYGWAKEKLIYQQRTPTQLFMGSIYVGEQNRRAFYAFTHYPVEIRNAFEPRSTVVLESLQFKAQN</sequence>
<organism evidence="2 3">
    <name type="scientific">Drouetiella hepatica Uher 2000/2452</name>
    <dbReference type="NCBI Taxonomy" id="904376"/>
    <lineage>
        <taxon>Bacteria</taxon>
        <taxon>Bacillati</taxon>
        <taxon>Cyanobacteriota</taxon>
        <taxon>Cyanophyceae</taxon>
        <taxon>Oculatellales</taxon>
        <taxon>Oculatellaceae</taxon>
        <taxon>Drouetiella</taxon>
    </lineage>
</organism>
<evidence type="ECO:0000313" key="3">
    <source>
        <dbReference type="Proteomes" id="UP000757435"/>
    </source>
</evidence>
<proteinExistence type="predicted"/>
<dbReference type="AlphaFoldDB" id="A0A951QE20"/>
<reference evidence="2" key="2">
    <citation type="journal article" date="2022" name="Microbiol. Resour. Announc.">
        <title>Metagenome Sequencing to Explore Phylogenomics of Terrestrial Cyanobacteria.</title>
        <authorList>
            <person name="Ward R.D."/>
            <person name="Stajich J.E."/>
            <person name="Johansen J.R."/>
            <person name="Huntemann M."/>
            <person name="Clum A."/>
            <person name="Foster B."/>
            <person name="Foster B."/>
            <person name="Roux S."/>
            <person name="Palaniappan K."/>
            <person name="Varghese N."/>
            <person name="Mukherjee S."/>
            <person name="Reddy T.B.K."/>
            <person name="Daum C."/>
            <person name="Copeland A."/>
            <person name="Chen I.A."/>
            <person name="Ivanova N.N."/>
            <person name="Kyrpides N.C."/>
            <person name="Shapiro N."/>
            <person name="Eloe-Fadrosh E.A."/>
            <person name="Pietrasiak N."/>
        </authorList>
    </citation>
    <scope>NUCLEOTIDE SEQUENCE</scope>
    <source>
        <strain evidence="2">UHER 2000/2452</strain>
    </source>
</reference>
<name>A0A951QE20_9CYAN</name>
<dbReference type="EMBL" id="JAHHHD010000026">
    <property type="protein sequence ID" value="MBW4660824.1"/>
    <property type="molecule type" value="Genomic_DNA"/>
</dbReference>
<evidence type="ECO:0000256" key="1">
    <source>
        <dbReference type="SAM" id="SignalP"/>
    </source>
</evidence>
<protein>
    <recommendedName>
        <fullName evidence="4">Lipoprotein</fullName>
    </recommendedName>
</protein>
<comment type="caution">
    <text evidence="2">The sequence shown here is derived from an EMBL/GenBank/DDBJ whole genome shotgun (WGS) entry which is preliminary data.</text>
</comment>
<evidence type="ECO:0000313" key="2">
    <source>
        <dbReference type="EMBL" id="MBW4660824.1"/>
    </source>
</evidence>
<reference evidence="2" key="1">
    <citation type="submission" date="2021-05" db="EMBL/GenBank/DDBJ databases">
        <authorList>
            <person name="Pietrasiak N."/>
            <person name="Ward R."/>
            <person name="Stajich J.E."/>
            <person name="Kurbessoian T."/>
        </authorList>
    </citation>
    <scope>NUCLEOTIDE SEQUENCE</scope>
    <source>
        <strain evidence="2">UHER 2000/2452</strain>
    </source>
</reference>
<accession>A0A951QE20</accession>
<dbReference type="Proteomes" id="UP000757435">
    <property type="component" value="Unassembled WGS sequence"/>
</dbReference>
<feature type="signal peptide" evidence="1">
    <location>
        <begin position="1"/>
        <end position="22"/>
    </location>
</feature>
<feature type="chain" id="PRO_5036749339" description="Lipoprotein" evidence="1">
    <location>
        <begin position="23"/>
        <end position="217"/>
    </location>
</feature>
<keyword evidence="1" id="KW-0732">Signal</keyword>
<dbReference type="PROSITE" id="PS51257">
    <property type="entry name" value="PROKAR_LIPOPROTEIN"/>
    <property type="match status" value="1"/>
</dbReference>
<gene>
    <name evidence="2" type="ORF">KME15_19290</name>
</gene>
<evidence type="ECO:0008006" key="4">
    <source>
        <dbReference type="Google" id="ProtNLM"/>
    </source>
</evidence>